<reference evidence="1 2" key="1">
    <citation type="submission" date="2018-10" db="EMBL/GenBank/DDBJ databases">
        <authorList>
            <person name="Ekblom R."/>
            <person name="Jareborg N."/>
        </authorList>
    </citation>
    <scope>NUCLEOTIDE SEQUENCE [LARGE SCALE GENOMIC DNA]</scope>
    <source>
        <tissue evidence="1">Muscle</tissue>
    </source>
</reference>
<dbReference type="Proteomes" id="UP000269945">
    <property type="component" value="Unassembled WGS sequence"/>
</dbReference>
<name>A0A9X9LYA8_GULGU</name>
<gene>
    <name evidence="1" type="ORF">BN2614_LOCUS2</name>
</gene>
<proteinExistence type="predicted"/>
<comment type="caution">
    <text evidence="1">The sequence shown here is derived from an EMBL/GenBank/DDBJ whole genome shotgun (WGS) entry which is preliminary data.</text>
</comment>
<dbReference type="EMBL" id="CYRY02027975">
    <property type="protein sequence ID" value="VCW99256.1"/>
    <property type="molecule type" value="Genomic_DNA"/>
</dbReference>
<evidence type="ECO:0000313" key="2">
    <source>
        <dbReference type="Proteomes" id="UP000269945"/>
    </source>
</evidence>
<sequence length="46" mass="5183">MQTVFCINFVSHLGPAPFFGKCETRDPKSGKDLLCPQHVLGQWFTT</sequence>
<feature type="non-terminal residue" evidence="1">
    <location>
        <position position="46"/>
    </location>
</feature>
<protein>
    <submittedName>
        <fullName evidence="1">Uncharacterized protein</fullName>
    </submittedName>
</protein>
<keyword evidence="2" id="KW-1185">Reference proteome</keyword>
<dbReference type="AlphaFoldDB" id="A0A9X9LYA8"/>
<accession>A0A9X9LYA8</accession>
<evidence type="ECO:0000313" key="1">
    <source>
        <dbReference type="EMBL" id="VCW99256.1"/>
    </source>
</evidence>
<organism evidence="1 2">
    <name type="scientific">Gulo gulo</name>
    <name type="common">Wolverine</name>
    <name type="synonym">Gluton</name>
    <dbReference type="NCBI Taxonomy" id="48420"/>
    <lineage>
        <taxon>Eukaryota</taxon>
        <taxon>Metazoa</taxon>
        <taxon>Chordata</taxon>
        <taxon>Craniata</taxon>
        <taxon>Vertebrata</taxon>
        <taxon>Euteleostomi</taxon>
        <taxon>Mammalia</taxon>
        <taxon>Eutheria</taxon>
        <taxon>Laurasiatheria</taxon>
        <taxon>Carnivora</taxon>
        <taxon>Caniformia</taxon>
        <taxon>Musteloidea</taxon>
        <taxon>Mustelidae</taxon>
        <taxon>Guloninae</taxon>
        <taxon>Gulo</taxon>
    </lineage>
</organism>